<reference evidence="6 7" key="1">
    <citation type="submission" date="2024-11" db="EMBL/GenBank/DDBJ databases">
        <title>A near-complete genome assembly of Cinchona calisaya.</title>
        <authorList>
            <person name="Lian D.C."/>
            <person name="Zhao X.W."/>
            <person name="Wei L."/>
        </authorList>
    </citation>
    <scope>NUCLEOTIDE SEQUENCE [LARGE SCALE GENOMIC DNA]</scope>
    <source>
        <tissue evidence="6">Nenye</tissue>
    </source>
</reference>
<dbReference type="InterPro" id="IPR052700">
    <property type="entry name" value="Carb_kinase_PfkB-like"/>
</dbReference>
<evidence type="ECO:0000256" key="1">
    <source>
        <dbReference type="ARBA" id="ARBA00010688"/>
    </source>
</evidence>
<dbReference type="Proteomes" id="UP001630127">
    <property type="component" value="Unassembled WGS sequence"/>
</dbReference>
<evidence type="ECO:0000256" key="4">
    <source>
        <dbReference type="SAM" id="MobiDB-lite"/>
    </source>
</evidence>
<evidence type="ECO:0000313" key="6">
    <source>
        <dbReference type="EMBL" id="KAL3514667.1"/>
    </source>
</evidence>
<dbReference type="GO" id="GO:0016301">
    <property type="term" value="F:kinase activity"/>
    <property type="evidence" value="ECO:0007669"/>
    <property type="project" value="UniProtKB-KW"/>
</dbReference>
<evidence type="ECO:0000256" key="3">
    <source>
        <dbReference type="ARBA" id="ARBA00022777"/>
    </source>
</evidence>
<keyword evidence="7" id="KW-1185">Reference proteome</keyword>
<dbReference type="InterPro" id="IPR029056">
    <property type="entry name" value="Ribokinase-like"/>
</dbReference>
<dbReference type="AlphaFoldDB" id="A0ABD2Z970"/>
<evidence type="ECO:0000313" key="7">
    <source>
        <dbReference type="Proteomes" id="UP001630127"/>
    </source>
</evidence>
<keyword evidence="3" id="KW-0418">Kinase</keyword>
<dbReference type="InterPro" id="IPR011611">
    <property type="entry name" value="PfkB_dom"/>
</dbReference>
<proteinExistence type="inferred from homology"/>
<protein>
    <recommendedName>
        <fullName evidence="5">Carbohydrate kinase PfkB domain-containing protein</fullName>
    </recommendedName>
</protein>
<keyword evidence="2" id="KW-0808">Transferase</keyword>
<sequence>MGVEFQPKDHSSNTGKQTTTHPLVLGLQPAALVDHVAKVDWSLLSQIPGEPGGSFPVAAEELKHILSEVNTHILSSPDNSSSSITIAGGSVANTIRGLAAGFGVNCGIIGACGDDEQGSLFRTNMSFYKVDLSRLRLKSGPTAQCVCLVDELGNRTMRPCLSSAVKVQANELTREDFRGSKWLVMRYAILNLDIINAAIHIAKEEGLSISLDLASFEMVRKFRLPLLQLLESGKVDLCFANEDEATELLRGEEDASYEAALEFLSKYCKWAVVTLGSSGCIAKNGKEVVRVPAIHKAKATDATGAGDLFASGFLYGLIKGLSLEECCRIGSCSGASVIRSLGGEVTPENWQWMYKQMQYKGIHVPNLANSDCQGMSERETGIALS</sequence>
<dbReference type="Gene3D" id="3.40.1190.20">
    <property type="match status" value="1"/>
</dbReference>
<comment type="caution">
    <text evidence="6">The sequence shown here is derived from an EMBL/GenBank/DDBJ whole genome shotgun (WGS) entry which is preliminary data.</text>
</comment>
<evidence type="ECO:0000256" key="2">
    <source>
        <dbReference type="ARBA" id="ARBA00022679"/>
    </source>
</evidence>
<feature type="compositionally biased region" description="Basic and acidic residues" evidence="4">
    <location>
        <begin position="1"/>
        <end position="11"/>
    </location>
</feature>
<feature type="domain" description="Carbohydrate kinase PfkB" evidence="5">
    <location>
        <begin position="87"/>
        <end position="343"/>
    </location>
</feature>
<organism evidence="6 7">
    <name type="scientific">Cinchona calisaya</name>
    <dbReference type="NCBI Taxonomy" id="153742"/>
    <lineage>
        <taxon>Eukaryota</taxon>
        <taxon>Viridiplantae</taxon>
        <taxon>Streptophyta</taxon>
        <taxon>Embryophyta</taxon>
        <taxon>Tracheophyta</taxon>
        <taxon>Spermatophyta</taxon>
        <taxon>Magnoliopsida</taxon>
        <taxon>eudicotyledons</taxon>
        <taxon>Gunneridae</taxon>
        <taxon>Pentapetalae</taxon>
        <taxon>asterids</taxon>
        <taxon>lamiids</taxon>
        <taxon>Gentianales</taxon>
        <taxon>Rubiaceae</taxon>
        <taxon>Cinchonoideae</taxon>
        <taxon>Cinchoneae</taxon>
        <taxon>Cinchona</taxon>
    </lineage>
</organism>
<name>A0ABD2Z970_9GENT</name>
<comment type="similarity">
    <text evidence="1">Belongs to the carbohydrate kinase PfkB family.</text>
</comment>
<accession>A0ABD2Z970</accession>
<feature type="region of interest" description="Disordered" evidence="4">
    <location>
        <begin position="1"/>
        <end position="21"/>
    </location>
</feature>
<dbReference type="PANTHER" id="PTHR43320">
    <property type="entry name" value="SUGAR KINASE"/>
    <property type="match status" value="1"/>
</dbReference>
<dbReference type="PANTHER" id="PTHR43320:SF1">
    <property type="entry name" value="OS01G0105900 PROTEIN"/>
    <property type="match status" value="1"/>
</dbReference>
<dbReference type="CDD" id="cd01168">
    <property type="entry name" value="adenosine_kinase"/>
    <property type="match status" value="1"/>
</dbReference>
<feature type="compositionally biased region" description="Polar residues" evidence="4">
    <location>
        <begin position="12"/>
        <end position="21"/>
    </location>
</feature>
<dbReference type="Pfam" id="PF00294">
    <property type="entry name" value="PfkB"/>
    <property type="match status" value="1"/>
</dbReference>
<dbReference type="EMBL" id="JBJUIK010000011">
    <property type="protein sequence ID" value="KAL3514667.1"/>
    <property type="molecule type" value="Genomic_DNA"/>
</dbReference>
<gene>
    <name evidence="6" type="ORF">ACH5RR_027384</name>
</gene>
<evidence type="ECO:0000259" key="5">
    <source>
        <dbReference type="Pfam" id="PF00294"/>
    </source>
</evidence>
<dbReference type="SUPFAM" id="SSF53613">
    <property type="entry name" value="Ribokinase-like"/>
    <property type="match status" value="1"/>
</dbReference>